<evidence type="ECO:0000259" key="24">
    <source>
        <dbReference type="Pfam" id="PF17900"/>
    </source>
</evidence>
<keyword evidence="4 20" id="KW-0031">Aminopeptidase</keyword>
<accession>A0AAG5D0I6</accession>
<evidence type="ECO:0000256" key="3">
    <source>
        <dbReference type="ARBA" id="ARBA00010136"/>
    </source>
</evidence>
<feature type="binding site" evidence="18">
    <location>
        <position position="382"/>
    </location>
    <ligand>
        <name>Zn(2+)</name>
        <dbReference type="ChEBI" id="CHEBI:29105"/>
        <note>catalytic</note>
    </ligand>
</feature>
<dbReference type="PRINTS" id="PR00756">
    <property type="entry name" value="ALADIPTASE"/>
</dbReference>
<evidence type="ECO:0000256" key="4">
    <source>
        <dbReference type="ARBA" id="ARBA00022438"/>
    </source>
</evidence>
<evidence type="ECO:0000256" key="12">
    <source>
        <dbReference type="ARBA" id="ARBA00022989"/>
    </source>
</evidence>
<feature type="chain" id="PRO_5042553672" description="Aminopeptidase" evidence="21">
    <location>
        <begin position="23"/>
        <end position="895"/>
    </location>
</feature>
<dbReference type="PANTHER" id="PTHR11533:SF301">
    <property type="entry name" value="AMINOPEPTIDASE"/>
    <property type="match status" value="1"/>
</dbReference>
<evidence type="ECO:0000256" key="14">
    <source>
        <dbReference type="ARBA" id="ARBA00023136"/>
    </source>
</evidence>
<dbReference type="PANTHER" id="PTHR11533">
    <property type="entry name" value="PROTEASE M1 ZINC METALLOPROTEASE"/>
    <property type="match status" value="1"/>
</dbReference>
<keyword evidence="8 18" id="KW-0479">Metal-binding</keyword>
<dbReference type="InterPro" id="IPR014782">
    <property type="entry name" value="Peptidase_M1_dom"/>
</dbReference>
<evidence type="ECO:0000256" key="18">
    <source>
        <dbReference type="PIRSR" id="PIRSR634016-3"/>
    </source>
</evidence>
<dbReference type="InterPro" id="IPR042097">
    <property type="entry name" value="Aminopeptidase_N-like_N_sf"/>
</dbReference>
<comment type="subcellular location">
    <subcellularLocation>
        <location evidence="2">Cell membrane</location>
        <topology evidence="2">Lipid-anchor</topology>
        <topology evidence="2">GPI-anchor</topology>
    </subcellularLocation>
    <subcellularLocation>
        <location evidence="1">Membrane</location>
        <topology evidence="1">Single-pass type II membrane protein</topology>
    </subcellularLocation>
</comment>
<keyword evidence="9 20" id="KW-0378">Hydrolase</keyword>
<dbReference type="GO" id="GO:0005615">
    <property type="term" value="C:extracellular space"/>
    <property type="evidence" value="ECO:0007669"/>
    <property type="project" value="TreeGrafter"/>
</dbReference>
<evidence type="ECO:0000256" key="20">
    <source>
        <dbReference type="RuleBase" id="RU364040"/>
    </source>
</evidence>
<feature type="binding site" evidence="18">
    <location>
        <position position="363"/>
    </location>
    <ligand>
        <name>Zn(2+)</name>
        <dbReference type="ChEBI" id="CHEBI:29105"/>
        <note>catalytic</note>
    </ligand>
</feature>
<dbReference type="CDD" id="cd09601">
    <property type="entry name" value="M1_APN-Q_like"/>
    <property type="match status" value="1"/>
</dbReference>
<name>A0AAG5D0I6_ANOAO</name>
<keyword evidence="7" id="KW-0812">Transmembrane</keyword>
<organism evidence="25 26">
    <name type="scientific">Anopheles atroparvus</name>
    <name type="common">European mosquito</name>
    <dbReference type="NCBI Taxonomy" id="41427"/>
    <lineage>
        <taxon>Eukaryota</taxon>
        <taxon>Metazoa</taxon>
        <taxon>Ecdysozoa</taxon>
        <taxon>Arthropoda</taxon>
        <taxon>Hexapoda</taxon>
        <taxon>Insecta</taxon>
        <taxon>Pterygota</taxon>
        <taxon>Neoptera</taxon>
        <taxon>Endopterygota</taxon>
        <taxon>Diptera</taxon>
        <taxon>Nematocera</taxon>
        <taxon>Culicoidea</taxon>
        <taxon>Culicidae</taxon>
        <taxon>Anophelinae</taxon>
        <taxon>Anopheles</taxon>
    </lineage>
</organism>
<evidence type="ECO:0000256" key="7">
    <source>
        <dbReference type="ARBA" id="ARBA00022692"/>
    </source>
</evidence>
<feature type="domain" description="Peptidase M1 membrane alanine aminopeptidase" evidence="22">
    <location>
        <begin position="289"/>
        <end position="512"/>
    </location>
</feature>
<evidence type="ECO:0000256" key="5">
    <source>
        <dbReference type="ARBA" id="ARBA00022622"/>
    </source>
</evidence>
<dbReference type="InterPro" id="IPR050344">
    <property type="entry name" value="Peptidase_M1_aminopeptidases"/>
</dbReference>
<evidence type="ECO:0000256" key="21">
    <source>
        <dbReference type="SAM" id="SignalP"/>
    </source>
</evidence>
<dbReference type="InterPro" id="IPR027268">
    <property type="entry name" value="Peptidase_M4/M1_CTD_sf"/>
</dbReference>
<keyword evidence="11" id="KW-0735">Signal-anchor</keyword>
<dbReference type="EC" id="3.4.11.-" evidence="20"/>
<evidence type="ECO:0000313" key="26">
    <source>
        <dbReference type="Proteomes" id="UP000075880"/>
    </source>
</evidence>
<feature type="binding site" evidence="18">
    <location>
        <position position="359"/>
    </location>
    <ligand>
        <name>Zn(2+)</name>
        <dbReference type="ChEBI" id="CHEBI:29105"/>
        <note>catalytic</note>
    </ligand>
</feature>
<feature type="site" description="Transition state stabilizer" evidence="19">
    <location>
        <position position="445"/>
    </location>
</feature>
<dbReference type="Gene3D" id="2.60.40.1910">
    <property type="match status" value="1"/>
</dbReference>
<feature type="domain" description="Aminopeptidase N-like N-terminal" evidence="24">
    <location>
        <begin position="62"/>
        <end position="247"/>
    </location>
</feature>
<dbReference type="Gene3D" id="2.60.40.1730">
    <property type="entry name" value="tricorn interacting facor f3 domain"/>
    <property type="match status" value="1"/>
</dbReference>
<keyword evidence="16" id="KW-0449">Lipoprotein</keyword>
<evidence type="ECO:0000256" key="16">
    <source>
        <dbReference type="ARBA" id="ARBA00023288"/>
    </source>
</evidence>
<evidence type="ECO:0000256" key="10">
    <source>
        <dbReference type="ARBA" id="ARBA00022833"/>
    </source>
</evidence>
<evidence type="ECO:0000256" key="1">
    <source>
        <dbReference type="ARBA" id="ARBA00004606"/>
    </source>
</evidence>
<evidence type="ECO:0000256" key="8">
    <source>
        <dbReference type="ARBA" id="ARBA00022723"/>
    </source>
</evidence>
<keyword evidence="13 20" id="KW-0482">Metalloprotease</keyword>
<keyword evidence="6 20" id="KW-0645">Protease</keyword>
<dbReference type="InterPro" id="IPR024571">
    <property type="entry name" value="ERAP1-like_C_dom"/>
</dbReference>
<dbReference type="Gene3D" id="1.10.390.10">
    <property type="entry name" value="Neutral Protease Domain 2"/>
    <property type="match status" value="1"/>
</dbReference>
<dbReference type="GO" id="GO:0043171">
    <property type="term" value="P:peptide catabolic process"/>
    <property type="evidence" value="ECO:0007669"/>
    <property type="project" value="TreeGrafter"/>
</dbReference>
<evidence type="ECO:0000256" key="19">
    <source>
        <dbReference type="PIRSR" id="PIRSR634016-4"/>
    </source>
</evidence>
<dbReference type="GO" id="GO:0005737">
    <property type="term" value="C:cytoplasm"/>
    <property type="evidence" value="ECO:0007669"/>
    <property type="project" value="TreeGrafter"/>
</dbReference>
<feature type="active site" description="Proton acceptor" evidence="17">
    <location>
        <position position="360"/>
    </location>
</feature>
<dbReference type="InterPro" id="IPR034016">
    <property type="entry name" value="M1_APN-typ"/>
</dbReference>
<dbReference type="GO" id="GO:0005886">
    <property type="term" value="C:plasma membrane"/>
    <property type="evidence" value="ECO:0007669"/>
    <property type="project" value="UniProtKB-SubCell"/>
</dbReference>
<dbReference type="GO" id="GO:0008270">
    <property type="term" value="F:zinc ion binding"/>
    <property type="evidence" value="ECO:0007669"/>
    <property type="project" value="UniProtKB-UniRule"/>
</dbReference>
<evidence type="ECO:0000259" key="23">
    <source>
        <dbReference type="Pfam" id="PF11838"/>
    </source>
</evidence>
<keyword evidence="15" id="KW-0325">Glycoprotein</keyword>
<dbReference type="InterPro" id="IPR045357">
    <property type="entry name" value="Aminopeptidase_N-like_N"/>
</dbReference>
<keyword evidence="14" id="KW-0472">Membrane</keyword>
<dbReference type="GO" id="GO:0098552">
    <property type="term" value="C:side of membrane"/>
    <property type="evidence" value="ECO:0007669"/>
    <property type="project" value="UniProtKB-KW"/>
</dbReference>
<comment type="cofactor">
    <cofactor evidence="18 20">
        <name>Zn(2+)</name>
        <dbReference type="ChEBI" id="CHEBI:29105"/>
    </cofactor>
    <text evidence="18 20">Binds 1 zinc ion per subunit.</text>
</comment>
<dbReference type="Pfam" id="PF01433">
    <property type="entry name" value="Peptidase_M1"/>
    <property type="match status" value="1"/>
</dbReference>
<dbReference type="SUPFAM" id="SSF63737">
    <property type="entry name" value="Leukotriene A4 hydrolase N-terminal domain"/>
    <property type="match status" value="1"/>
</dbReference>
<evidence type="ECO:0000256" key="11">
    <source>
        <dbReference type="ARBA" id="ARBA00022968"/>
    </source>
</evidence>
<dbReference type="GO" id="GO:0070006">
    <property type="term" value="F:metalloaminopeptidase activity"/>
    <property type="evidence" value="ECO:0007669"/>
    <property type="project" value="TreeGrafter"/>
</dbReference>
<keyword evidence="12" id="KW-1133">Transmembrane helix</keyword>
<protein>
    <recommendedName>
        <fullName evidence="20">Aminopeptidase</fullName>
        <ecNumber evidence="20">3.4.11.-</ecNumber>
    </recommendedName>
</protein>
<dbReference type="EnsemblMetazoa" id="ENSAATROPT005013">
    <property type="protein sequence ID" value="ENSAATROPP004742"/>
    <property type="gene ID" value="ENSAATROPG003991"/>
</dbReference>
<dbReference type="Pfam" id="PF17900">
    <property type="entry name" value="Peptidase_M1_N"/>
    <property type="match status" value="1"/>
</dbReference>
<keyword evidence="10 18" id="KW-0862">Zinc</keyword>
<dbReference type="FunFam" id="1.10.390.10:FF:000013">
    <property type="entry name" value="Aminopeptidase N"/>
    <property type="match status" value="1"/>
</dbReference>
<keyword evidence="21" id="KW-0732">Signal</keyword>
<comment type="similarity">
    <text evidence="3 20">Belongs to the peptidase M1 family.</text>
</comment>
<evidence type="ECO:0000256" key="13">
    <source>
        <dbReference type="ARBA" id="ARBA00023049"/>
    </source>
</evidence>
<dbReference type="GO" id="GO:0042277">
    <property type="term" value="F:peptide binding"/>
    <property type="evidence" value="ECO:0007669"/>
    <property type="project" value="TreeGrafter"/>
</dbReference>
<dbReference type="Pfam" id="PF11838">
    <property type="entry name" value="ERAP1_C"/>
    <property type="match status" value="1"/>
</dbReference>
<dbReference type="InterPro" id="IPR001930">
    <property type="entry name" value="Peptidase_M1"/>
</dbReference>
<evidence type="ECO:0000256" key="6">
    <source>
        <dbReference type="ARBA" id="ARBA00022670"/>
    </source>
</evidence>
<feature type="domain" description="ERAP1-like C-terminal" evidence="23">
    <location>
        <begin position="592"/>
        <end position="863"/>
    </location>
</feature>
<sequence length="895" mass="101015">MLFGRFSLSLLVLCTLVASLEGLSHPSRLNRHMLNLNEYDTLKESRAPRASSQYRLPNDTAPESYVLELHSNIHQRDFAYTGTVTVQIRVLQATHSIVLNSLRVGIVSVSVRNANQNEIPIAGIVLDAEREMLTIRTNSELAQGAVYQLMIRFENVLRDDASGFFSTSYYADGEDRFAAVTQFQPVDARTAFPCYDEPGMRATFTIIINSGNDMKVHSNMPVASVKIVGNGIKQTRFQPTPRMPTYLVAFAITDGFVSTRTSLKSPPSTIKMELLAPPAAPASAQAFGLAKGAAALRAVEQYFNQSYELPKLDQLAVPSLYFSAMENWGLVIYAEPYLLYDEMTDTNRDKENVVATIVHELVHQFLGNLLTPHWWSDLFLSEGFATLYEYYLTSELEPSIRFKDTFTVEALQTALLLDSTFNIRPISYEADSRRNVERMFDIISYQKAGSVLRMFLHALGEQTFQKGVRRYINTNKGQSVTPDDLFASFQSAALEDAILPLSFNVANLMRPWIYQSGYPLVTVELHGEELLFRQEHYLNPDANTPSDRTWWIPITYELLSDGPAQRRQFWMPQGASQVSWTDSSLSEPDIPVLLNPQQTGYYRVNYDTNLWQRLIRRLNTDPSSIPPASRGQLLDDCFKLFLADRIDATVFFGLLQYVGQEIDAIPWTVALAPDNLGILRGALISDRSAFNAFSDFVASQMTNVFNLVRFDESSEDPHEIQQLRSAVIEWSCRMGLAACRTEALTRMLTDFAGTEPLPTYLRKSVYCGGATIASLEQLVTLWLRLETVTEARERSIIIDTLACTENAAFLDTFLESLFDPESIYLPGEWQWVLTAVYQSSAVGYEAFNRWLSGFTLDILLSFGNDPAFLNILADVNQRGDNIERYSELIQLLKQF</sequence>
<reference evidence="25" key="1">
    <citation type="submission" date="2024-04" db="UniProtKB">
        <authorList>
            <consortium name="EnsemblMetazoa"/>
        </authorList>
    </citation>
    <scope>IDENTIFICATION</scope>
    <source>
        <strain evidence="25">EBRO</strain>
    </source>
</reference>
<evidence type="ECO:0000256" key="2">
    <source>
        <dbReference type="ARBA" id="ARBA00004609"/>
    </source>
</evidence>
<keyword evidence="26" id="KW-1185">Reference proteome</keyword>
<evidence type="ECO:0000256" key="15">
    <source>
        <dbReference type="ARBA" id="ARBA00023180"/>
    </source>
</evidence>
<proteinExistence type="inferred from homology"/>
<dbReference type="Gene3D" id="1.25.50.20">
    <property type="match status" value="1"/>
</dbReference>
<dbReference type="FunFam" id="2.60.40.1730:FF:000012">
    <property type="entry name" value="Aminopeptidase N"/>
    <property type="match status" value="1"/>
</dbReference>
<keyword evidence="5" id="KW-0336">GPI-anchor</keyword>
<dbReference type="AlphaFoldDB" id="A0AAG5D0I6"/>
<evidence type="ECO:0000256" key="9">
    <source>
        <dbReference type="ARBA" id="ARBA00022801"/>
    </source>
</evidence>
<dbReference type="SUPFAM" id="SSF55486">
    <property type="entry name" value="Metalloproteases ('zincins'), catalytic domain"/>
    <property type="match status" value="1"/>
</dbReference>
<dbReference type="Proteomes" id="UP000075880">
    <property type="component" value="Unassembled WGS sequence"/>
</dbReference>
<evidence type="ECO:0000313" key="25">
    <source>
        <dbReference type="EnsemblMetazoa" id="ENSAATROPP004742"/>
    </source>
</evidence>
<evidence type="ECO:0000259" key="22">
    <source>
        <dbReference type="Pfam" id="PF01433"/>
    </source>
</evidence>
<feature type="signal peptide" evidence="21">
    <location>
        <begin position="1"/>
        <end position="22"/>
    </location>
</feature>
<evidence type="ECO:0000256" key="17">
    <source>
        <dbReference type="PIRSR" id="PIRSR634016-1"/>
    </source>
</evidence>
<dbReference type="GO" id="GO:0006508">
    <property type="term" value="P:proteolysis"/>
    <property type="evidence" value="ECO:0007669"/>
    <property type="project" value="UniProtKB-KW"/>
</dbReference>